<feature type="region of interest" description="Disordered" evidence="1">
    <location>
        <begin position="1"/>
        <end position="59"/>
    </location>
</feature>
<accession>A0A1C7MDD7</accession>
<feature type="compositionally biased region" description="Basic and acidic residues" evidence="1">
    <location>
        <begin position="40"/>
        <end position="50"/>
    </location>
</feature>
<dbReference type="AlphaFoldDB" id="A0A1C7MDD7"/>
<gene>
    <name evidence="2" type="ORF">A0H81_05389</name>
</gene>
<proteinExistence type="predicted"/>
<dbReference type="Proteomes" id="UP000092993">
    <property type="component" value="Unassembled WGS sequence"/>
</dbReference>
<protein>
    <submittedName>
        <fullName evidence="2">Uncharacterized protein</fullName>
    </submittedName>
</protein>
<dbReference type="EMBL" id="LUGG01000005">
    <property type="protein sequence ID" value="OBZ74832.1"/>
    <property type="molecule type" value="Genomic_DNA"/>
</dbReference>
<evidence type="ECO:0000256" key="1">
    <source>
        <dbReference type="SAM" id="MobiDB-lite"/>
    </source>
</evidence>
<sequence length="72" mass="8471">MAREAHTPTCRVQHGEVTPASHNRKDRAIEQRGQRRLLRASRDERRDSHSYGRGRPTITRRGVRYVVVRKTH</sequence>
<keyword evidence="3" id="KW-1185">Reference proteome</keyword>
<evidence type="ECO:0000313" key="3">
    <source>
        <dbReference type="Proteomes" id="UP000092993"/>
    </source>
</evidence>
<evidence type="ECO:0000313" key="2">
    <source>
        <dbReference type="EMBL" id="OBZ74832.1"/>
    </source>
</evidence>
<reference evidence="2 3" key="1">
    <citation type="submission" date="2016-03" db="EMBL/GenBank/DDBJ databases">
        <title>Whole genome sequencing of Grifola frondosa 9006-11.</title>
        <authorList>
            <person name="Min B."/>
            <person name="Park H."/>
            <person name="Kim J.-G."/>
            <person name="Cho H."/>
            <person name="Oh Y.-L."/>
            <person name="Kong W.-S."/>
            <person name="Choi I.-G."/>
        </authorList>
    </citation>
    <scope>NUCLEOTIDE SEQUENCE [LARGE SCALE GENOMIC DNA]</scope>
    <source>
        <strain evidence="2 3">9006-11</strain>
    </source>
</reference>
<comment type="caution">
    <text evidence="2">The sequence shown here is derived from an EMBL/GenBank/DDBJ whole genome shotgun (WGS) entry which is preliminary data.</text>
</comment>
<name>A0A1C7MDD7_GRIFR</name>
<organism evidence="2 3">
    <name type="scientific">Grifola frondosa</name>
    <name type="common">Maitake</name>
    <name type="synonym">Polyporus frondosus</name>
    <dbReference type="NCBI Taxonomy" id="5627"/>
    <lineage>
        <taxon>Eukaryota</taxon>
        <taxon>Fungi</taxon>
        <taxon>Dikarya</taxon>
        <taxon>Basidiomycota</taxon>
        <taxon>Agaricomycotina</taxon>
        <taxon>Agaricomycetes</taxon>
        <taxon>Polyporales</taxon>
        <taxon>Grifolaceae</taxon>
        <taxon>Grifola</taxon>
    </lineage>
</organism>